<proteinExistence type="predicted"/>
<feature type="compositionally biased region" description="Low complexity" evidence="1">
    <location>
        <begin position="71"/>
        <end position="82"/>
    </location>
</feature>
<evidence type="ECO:0000313" key="3">
    <source>
        <dbReference type="Proteomes" id="UP001589575"/>
    </source>
</evidence>
<feature type="compositionally biased region" description="Low complexity" evidence="1">
    <location>
        <begin position="95"/>
        <end position="117"/>
    </location>
</feature>
<feature type="region of interest" description="Disordered" evidence="1">
    <location>
        <begin position="57"/>
        <end position="152"/>
    </location>
</feature>
<keyword evidence="3" id="KW-1185">Reference proteome</keyword>
<feature type="region of interest" description="Disordered" evidence="1">
    <location>
        <begin position="1"/>
        <end position="36"/>
    </location>
</feature>
<comment type="caution">
    <text evidence="2">The sequence shown here is derived from an EMBL/GenBank/DDBJ whole genome shotgun (WGS) entry which is preliminary data.</text>
</comment>
<evidence type="ECO:0000313" key="2">
    <source>
        <dbReference type="EMBL" id="MFB9071826.1"/>
    </source>
</evidence>
<reference evidence="2 3" key="1">
    <citation type="submission" date="2024-09" db="EMBL/GenBank/DDBJ databases">
        <authorList>
            <person name="Sun Q."/>
            <person name="Mori K."/>
        </authorList>
    </citation>
    <scope>NUCLEOTIDE SEQUENCE [LARGE SCALE GENOMIC DNA]</scope>
    <source>
        <strain evidence="2 3">CCM 7609</strain>
    </source>
</reference>
<accession>A0ABV5FYQ9</accession>
<dbReference type="EMBL" id="JBHMFI010000001">
    <property type="protein sequence ID" value="MFB9071826.1"/>
    <property type="molecule type" value="Genomic_DNA"/>
</dbReference>
<organism evidence="2 3">
    <name type="scientific">Citricoccus parietis</name>
    <dbReference type="NCBI Taxonomy" id="592307"/>
    <lineage>
        <taxon>Bacteria</taxon>
        <taxon>Bacillati</taxon>
        <taxon>Actinomycetota</taxon>
        <taxon>Actinomycetes</taxon>
        <taxon>Micrococcales</taxon>
        <taxon>Micrococcaceae</taxon>
        <taxon>Citricoccus</taxon>
    </lineage>
</organism>
<evidence type="ECO:0000256" key="1">
    <source>
        <dbReference type="SAM" id="MobiDB-lite"/>
    </source>
</evidence>
<protein>
    <submittedName>
        <fullName evidence="2">Uncharacterized protein</fullName>
    </submittedName>
</protein>
<gene>
    <name evidence="2" type="ORF">ACFFX0_11685</name>
</gene>
<dbReference type="Proteomes" id="UP001589575">
    <property type="component" value="Unassembled WGS sequence"/>
</dbReference>
<name>A0ABV5FYQ9_9MICC</name>
<sequence>MRRTAWAVGGSNMPGGAGAGAASPKPRTSQRHPDRAWSWVTFCSRTTVSSWSTIRPVAGRRSPGFARRARATACGRAAAPTVPVAPEPPAERGARSASKADQSSSSPSSRCASATAAVAPGPHASTGTGPGTSAEGAGRTSTVTGSPEAGTR</sequence>